<sequence length="56" mass="6623">VNTNDEIKASSRVRESGEGIYGHDFYLETYRDDYKKEIYINYAFSPIRKLDGTVWV</sequence>
<gene>
    <name evidence="1" type="ORF">DHETER_LOCUS7032</name>
</gene>
<name>A0ACA9MJA2_9GLOM</name>
<reference evidence="1" key="1">
    <citation type="submission" date="2021-06" db="EMBL/GenBank/DDBJ databases">
        <authorList>
            <person name="Kallberg Y."/>
            <person name="Tangrot J."/>
            <person name="Rosling A."/>
        </authorList>
    </citation>
    <scope>NUCLEOTIDE SEQUENCE</scope>
    <source>
        <strain evidence="1">IL203A</strain>
    </source>
</reference>
<feature type="non-terminal residue" evidence="1">
    <location>
        <position position="1"/>
    </location>
</feature>
<comment type="caution">
    <text evidence="1">The sequence shown here is derived from an EMBL/GenBank/DDBJ whole genome shotgun (WGS) entry which is preliminary data.</text>
</comment>
<evidence type="ECO:0000313" key="1">
    <source>
        <dbReference type="EMBL" id="CAG8595465.1"/>
    </source>
</evidence>
<keyword evidence="2" id="KW-1185">Reference proteome</keyword>
<organism evidence="1 2">
    <name type="scientific">Dentiscutata heterogama</name>
    <dbReference type="NCBI Taxonomy" id="1316150"/>
    <lineage>
        <taxon>Eukaryota</taxon>
        <taxon>Fungi</taxon>
        <taxon>Fungi incertae sedis</taxon>
        <taxon>Mucoromycota</taxon>
        <taxon>Glomeromycotina</taxon>
        <taxon>Glomeromycetes</taxon>
        <taxon>Diversisporales</taxon>
        <taxon>Gigasporaceae</taxon>
        <taxon>Dentiscutata</taxon>
    </lineage>
</organism>
<protein>
    <submittedName>
        <fullName evidence="1">9069_t:CDS:1</fullName>
    </submittedName>
</protein>
<dbReference type="Proteomes" id="UP000789702">
    <property type="component" value="Unassembled WGS sequence"/>
</dbReference>
<dbReference type="EMBL" id="CAJVPU010009493">
    <property type="protein sequence ID" value="CAG8595465.1"/>
    <property type="molecule type" value="Genomic_DNA"/>
</dbReference>
<accession>A0ACA9MJA2</accession>
<proteinExistence type="predicted"/>
<evidence type="ECO:0000313" key="2">
    <source>
        <dbReference type="Proteomes" id="UP000789702"/>
    </source>
</evidence>